<dbReference type="eggNOG" id="ENOG502QRT9">
    <property type="taxonomic scope" value="Eukaryota"/>
</dbReference>
<organism evidence="6 7">
    <name type="scientific">Tetrapisispora phaffii (strain ATCC 24235 / CBS 4417 / NBRC 1672 / NRRL Y-8282 / UCD 70-5)</name>
    <name type="common">Yeast</name>
    <name type="synonym">Fabospora phaffii</name>
    <dbReference type="NCBI Taxonomy" id="1071381"/>
    <lineage>
        <taxon>Eukaryota</taxon>
        <taxon>Fungi</taxon>
        <taxon>Dikarya</taxon>
        <taxon>Ascomycota</taxon>
        <taxon>Saccharomycotina</taxon>
        <taxon>Saccharomycetes</taxon>
        <taxon>Saccharomycetales</taxon>
        <taxon>Saccharomycetaceae</taxon>
        <taxon>Tetrapisispora</taxon>
    </lineage>
</organism>
<keyword evidence="1" id="KW-0238">DNA-binding</keyword>
<gene>
    <name evidence="6" type="primary">TPHA0F03170</name>
    <name evidence="6" type="ordered locus">TPHA_0F03170</name>
</gene>
<dbReference type="GO" id="GO:0010833">
    <property type="term" value="P:telomere maintenance via telomere lengthening"/>
    <property type="evidence" value="ECO:0007669"/>
    <property type="project" value="TreeGrafter"/>
</dbReference>
<dbReference type="KEGG" id="tpf:TPHA_0F03170"/>
<dbReference type="STRING" id="1071381.G8BUL2"/>
<dbReference type="InterPro" id="IPR052833">
    <property type="entry name" value="Telomeric_DNA-bd_trans-reg"/>
</dbReference>
<feature type="compositionally biased region" description="Polar residues" evidence="4">
    <location>
        <begin position="577"/>
        <end position="590"/>
    </location>
</feature>
<dbReference type="GO" id="GO:0042803">
    <property type="term" value="F:protein homodimerization activity"/>
    <property type="evidence" value="ECO:0007669"/>
    <property type="project" value="InterPro"/>
</dbReference>
<dbReference type="Gene3D" id="1.10.10.60">
    <property type="entry name" value="Homeodomain-like"/>
    <property type="match status" value="1"/>
</dbReference>
<dbReference type="SMART" id="SM00717">
    <property type="entry name" value="SANT"/>
    <property type="match status" value="1"/>
</dbReference>
<name>G8BUL2_TETPH</name>
<reference evidence="6 7" key="1">
    <citation type="journal article" date="2011" name="Proc. Natl. Acad. Sci. U.S.A.">
        <title>Evolutionary erosion of yeast sex chromosomes by mating-type switching accidents.</title>
        <authorList>
            <person name="Gordon J.L."/>
            <person name="Armisen D."/>
            <person name="Proux-Wera E."/>
            <person name="Oheigeartaigh S.S."/>
            <person name="Byrne K.P."/>
            <person name="Wolfe K.H."/>
        </authorList>
    </citation>
    <scope>NUCLEOTIDE SEQUENCE [LARGE SCALE GENOMIC DNA]</scope>
    <source>
        <strain evidence="7">ATCC 24235 / CBS 4417 / NBRC 1672 / NRRL Y-8282 / UCD 70-5</strain>
    </source>
</reference>
<dbReference type="PANTHER" id="PTHR47807">
    <property type="entry name" value="PROTEIN TBF1"/>
    <property type="match status" value="1"/>
</dbReference>
<dbReference type="EMBL" id="HE612861">
    <property type="protein sequence ID" value="CCE63798.1"/>
    <property type="molecule type" value="Genomic_DNA"/>
</dbReference>
<dbReference type="AlphaFoldDB" id="G8BUL2"/>
<dbReference type="OrthoDB" id="3366990at2759"/>
<evidence type="ECO:0000256" key="4">
    <source>
        <dbReference type="SAM" id="MobiDB-lite"/>
    </source>
</evidence>
<dbReference type="InterPro" id="IPR017930">
    <property type="entry name" value="Myb_dom"/>
</dbReference>
<feature type="region of interest" description="Disordered" evidence="4">
    <location>
        <begin position="577"/>
        <end position="605"/>
    </location>
</feature>
<feature type="compositionally biased region" description="Low complexity" evidence="4">
    <location>
        <begin position="591"/>
        <end position="605"/>
    </location>
</feature>
<dbReference type="GeneID" id="11535594"/>
<sequence length="605" mass="69508">MAKAYNTPMNADTLGDLIDDFPVDVRVSISTLSSLDNVSNQLLSIISSDSFNSETYLLFNPRNVNSRIPMAIKSFHSLLTIFIEILRVYGIDNDVGEFKILEPKHIVKDMWYQDSPTLVLLKTFEKDIITTIRKCNVLIYFLTVLGCLNFKIDKLQEDFLDVFAPNTLFEESPFNINEQLLRKQWLLYLDLKTRIYIEKLKRVRYEKLRAERAENPNINLIFQNQEDSNKESGHEQATSNEISKFDHVSEDERSELLENNLFSNTFTNELVLRRTKSSADPTLTTSFERVFVQRYITRKANLMSFSSLKKLEIEISEKSFITNLKDYCDRYMSLIIWGTKHRNSKNPIQTADNSEFDEQVLKVTNAELLIGVVPYKTIFVDNEFEAKKARKVENEIESSQQNVDEIVAGIENDTDLLVNENFSNENVSNNSTQLSESNVFNNDVSVMENLEQQTRSVISTPKTAKRDSTGKVMKLKSKWSKTEEDALVAGLKAFGPSWVKILDYHGSGGKFSEDLKNRSQVQLKDKARNWKIQYLRNGHPLPQYLTKVTGNLNRKRKQLSIESTPEKLPEIRRDNTVHNNQNDMFGNNVISNAASSDASSFDPNL</sequence>
<evidence type="ECO:0000259" key="5">
    <source>
        <dbReference type="PROSITE" id="PS51294"/>
    </source>
</evidence>
<dbReference type="SUPFAM" id="SSF46689">
    <property type="entry name" value="Homeodomain-like"/>
    <property type="match status" value="1"/>
</dbReference>
<keyword evidence="3" id="KW-0131">Cell cycle</keyword>
<feature type="region of interest" description="Disordered" evidence="4">
    <location>
        <begin position="222"/>
        <end position="244"/>
    </location>
</feature>
<accession>G8BUL2</accession>
<evidence type="ECO:0000256" key="2">
    <source>
        <dbReference type="ARBA" id="ARBA00023242"/>
    </source>
</evidence>
<dbReference type="InterPro" id="IPR013867">
    <property type="entry name" value="Telomere_rpt-bd_fac_dimer_dom"/>
</dbReference>
<dbReference type="RefSeq" id="XP_003686232.1">
    <property type="nucleotide sequence ID" value="XM_003686184.1"/>
</dbReference>
<evidence type="ECO:0000313" key="7">
    <source>
        <dbReference type="Proteomes" id="UP000005666"/>
    </source>
</evidence>
<dbReference type="PROSITE" id="PS51294">
    <property type="entry name" value="HTH_MYB"/>
    <property type="match status" value="1"/>
</dbReference>
<proteinExistence type="predicted"/>
<dbReference type="InterPro" id="IPR001005">
    <property type="entry name" value="SANT/Myb"/>
</dbReference>
<dbReference type="OMA" id="QWLLYLD"/>
<dbReference type="InterPro" id="IPR009057">
    <property type="entry name" value="Homeodomain-like_sf"/>
</dbReference>
<keyword evidence="2" id="KW-0539">Nucleus</keyword>
<feature type="domain" description="HTH myb-type" evidence="5">
    <location>
        <begin position="471"/>
        <end position="527"/>
    </location>
</feature>
<evidence type="ECO:0000256" key="3">
    <source>
        <dbReference type="ARBA" id="ARBA00023306"/>
    </source>
</evidence>
<keyword evidence="7" id="KW-1185">Reference proteome</keyword>
<protein>
    <recommendedName>
        <fullName evidence="5">HTH myb-type domain-containing protein</fullName>
    </recommendedName>
</protein>
<dbReference type="CDD" id="cd11660">
    <property type="entry name" value="SANT_TRF"/>
    <property type="match status" value="1"/>
</dbReference>
<evidence type="ECO:0000313" key="6">
    <source>
        <dbReference type="EMBL" id="CCE63798.1"/>
    </source>
</evidence>
<dbReference type="Proteomes" id="UP000005666">
    <property type="component" value="Chromosome 6"/>
</dbReference>
<dbReference type="Pfam" id="PF08558">
    <property type="entry name" value="TRF"/>
    <property type="match status" value="1"/>
</dbReference>
<dbReference type="GO" id="GO:0003691">
    <property type="term" value="F:double-stranded telomeric DNA binding"/>
    <property type="evidence" value="ECO:0007669"/>
    <property type="project" value="TreeGrafter"/>
</dbReference>
<dbReference type="PANTHER" id="PTHR47807:SF1">
    <property type="entry name" value="PROTEIN TBF1"/>
    <property type="match status" value="1"/>
</dbReference>
<evidence type="ECO:0000256" key="1">
    <source>
        <dbReference type="ARBA" id="ARBA00023125"/>
    </source>
</evidence>
<dbReference type="HOGENOM" id="CLU_008791_4_0_1"/>